<feature type="compositionally biased region" description="Polar residues" evidence="2">
    <location>
        <begin position="440"/>
        <end position="462"/>
    </location>
</feature>
<proteinExistence type="predicted"/>
<feature type="region of interest" description="Disordered" evidence="2">
    <location>
        <begin position="383"/>
        <end position="511"/>
    </location>
</feature>
<feature type="region of interest" description="Disordered" evidence="2">
    <location>
        <begin position="686"/>
        <end position="757"/>
    </location>
</feature>
<feature type="compositionally biased region" description="Polar residues" evidence="2">
    <location>
        <begin position="383"/>
        <end position="394"/>
    </location>
</feature>
<sequence>MTTQPARTNGDIPHTTSTEKPVPSSSTSPKIVLTGTTGRILCVADIRGDYHELNRLIREHEATAVIHTGDFGFMNADSVDRMGDRILRHLITYSPLIPASTRTQLLTIPSTKDTDLDRKSLIEQLNNSSVHFPLSQFPHLLSGAINFPVPVFTAWGLVEDVRVLEKFRTGEYEVTNLHIIDEATTKLVDVGGLKLRLFGLGGAVTPHKMCEGYATIAGGSGTMWATALQMGELIDNAQRVYDASETRLFISSAPSRNGLVSLIANALKADVTISGGLHFRYPVSFNEFSVHERYDQYQHKLQASATQFTEVYDAVREKVNGNMNEQQQALLKKIVAAVTKIPQQDDQTWTNTWNWILSDASCGHMVLSIADSRVSAETKSAGLNFSHRTGQGPSLPSAPVSAMTAAPTAPSRRPEGSDAPKTVAPTRAPIGPGSAAATKPGQSSNTTPTAPNSFKNGLNRANSGRPVPPNATSASPAPLAPTTATSSSNPSIPVKPPTQPRGRGNNVVGQAFAAAGAVKDKIMDAVKPGSTSSNSKPATAGKPPTPATSAKATPAPATTSDKAVKDDAKKVSPAVNGASANGTSSDANTSIEAKDSAKPAHSREGSGEVRGKKHSLYLKGLPIPTNEEEIKGLFKDQAGKIALVKIISDRVTNKQKDFGYVDFNNEEDMNSALKVAEGSKLKDAEISITVSNPPTRSFPDSGFRGRGGRGGSSGFRGSRGRGFGSISGSGGFGRKESGSGAGGEGKEGAAASTVKKD</sequence>
<accession>A0AAX4JIZ7</accession>
<feature type="compositionally biased region" description="Polar residues" evidence="2">
    <location>
        <begin position="578"/>
        <end position="591"/>
    </location>
</feature>
<dbReference type="PANTHER" id="PTHR31987:SF11">
    <property type="entry name" value="DUF2433 DOMAIN-CONTAINING PROTEIN"/>
    <property type="match status" value="1"/>
</dbReference>
<feature type="compositionally biased region" description="Gly residues" evidence="2">
    <location>
        <begin position="704"/>
        <end position="714"/>
    </location>
</feature>
<feature type="compositionally biased region" description="Low complexity" evidence="2">
    <location>
        <begin position="748"/>
        <end position="757"/>
    </location>
</feature>
<dbReference type="Proteomes" id="UP001355207">
    <property type="component" value="Chromosome 1"/>
</dbReference>
<dbReference type="Pfam" id="PF10360">
    <property type="entry name" value="DUF2433"/>
    <property type="match status" value="1"/>
</dbReference>
<dbReference type="InterPro" id="IPR000504">
    <property type="entry name" value="RRM_dom"/>
</dbReference>
<name>A0AAX4JIZ7_9TREE</name>
<gene>
    <name evidence="4" type="ORF">L201_000287</name>
</gene>
<organism evidence="4 5">
    <name type="scientific">Kwoniella dendrophila CBS 6074</name>
    <dbReference type="NCBI Taxonomy" id="1295534"/>
    <lineage>
        <taxon>Eukaryota</taxon>
        <taxon>Fungi</taxon>
        <taxon>Dikarya</taxon>
        <taxon>Basidiomycota</taxon>
        <taxon>Agaricomycotina</taxon>
        <taxon>Tremellomycetes</taxon>
        <taxon>Tremellales</taxon>
        <taxon>Cryptococcaceae</taxon>
        <taxon>Kwoniella</taxon>
    </lineage>
</organism>
<dbReference type="EMBL" id="CP144098">
    <property type="protein sequence ID" value="WWC85424.1"/>
    <property type="molecule type" value="Genomic_DNA"/>
</dbReference>
<reference evidence="4 5" key="1">
    <citation type="submission" date="2024-01" db="EMBL/GenBank/DDBJ databases">
        <title>Comparative genomics of Cryptococcus and Kwoniella reveals pathogenesis evolution and contrasting modes of karyotype evolution via chromosome fusion or intercentromeric recombination.</title>
        <authorList>
            <person name="Coelho M.A."/>
            <person name="David-Palma M."/>
            <person name="Shea T."/>
            <person name="Bowers K."/>
            <person name="McGinley-Smith S."/>
            <person name="Mohammad A.W."/>
            <person name="Gnirke A."/>
            <person name="Yurkov A.M."/>
            <person name="Nowrousian M."/>
            <person name="Sun S."/>
            <person name="Cuomo C.A."/>
            <person name="Heitman J."/>
        </authorList>
    </citation>
    <scope>NUCLEOTIDE SEQUENCE [LARGE SCALE GENOMIC DNA]</scope>
    <source>
        <strain evidence="4 5">CBS 6074</strain>
    </source>
</reference>
<feature type="domain" description="RRM" evidence="3">
    <location>
        <begin position="614"/>
        <end position="693"/>
    </location>
</feature>
<feature type="region of interest" description="Disordered" evidence="2">
    <location>
        <begin position="1"/>
        <end position="30"/>
    </location>
</feature>
<dbReference type="Gene3D" id="3.30.70.330">
    <property type="match status" value="1"/>
</dbReference>
<dbReference type="InterPro" id="IPR018829">
    <property type="entry name" value="DUF2433"/>
</dbReference>
<dbReference type="InterPro" id="IPR012677">
    <property type="entry name" value="Nucleotide-bd_a/b_plait_sf"/>
</dbReference>
<evidence type="ECO:0000313" key="4">
    <source>
        <dbReference type="EMBL" id="WWC85424.1"/>
    </source>
</evidence>
<protein>
    <recommendedName>
        <fullName evidence="3">RRM domain-containing protein</fullName>
    </recommendedName>
</protein>
<dbReference type="SMART" id="SM00360">
    <property type="entry name" value="RRM"/>
    <property type="match status" value="1"/>
</dbReference>
<dbReference type="Pfam" id="PF00076">
    <property type="entry name" value="RRM_1"/>
    <property type="match status" value="1"/>
</dbReference>
<feature type="region of interest" description="Disordered" evidence="2">
    <location>
        <begin position="523"/>
        <end position="613"/>
    </location>
</feature>
<dbReference type="GO" id="GO:0003723">
    <property type="term" value="F:RNA binding"/>
    <property type="evidence" value="ECO:0007669"/>
    <property type="project" value="UniProtKB-UniRule"/>
</dbReference>
<feature type="compositionally biased region" description="Low complexity" evidence="2">
    <location>
        <begin position="535"/>
        <end position="561"/>
    </location>
</feature>
<evidence type="ECO:0000313" key="5">
    <source>
        <dbReference type="Proteomes" id="UP001355207"/>
    </source>
</evidence>
<feature type="compositionally biased region" description="Low complexity" evidence="2">
    <location>
        <begin position="470"/>
        <end position="491"/>
    </location>
</feature>
<evidence type="ECO:0000259" key="3">
    <source>
        <dbReference type="PROSITE" id="PS50102"/>
    </source>
</evidence>
<evidence type="ECO:0000256" key="2">
    <source>
        <dbReference type="SAM" id="MobiDB-lite"/>
    </source>
</evidence>
<evidence type="ECO:0000256" key="1">
    <source>
        <dbReference type="PROSITE-ProRule" id="PRU00176"/>
    </source>
</evidence>
<dbReference type="InterPro" id="IPR035979">
    <property type="entry name" value="RBD_domain_sf"/>
</dbReference>
<feature type="compositionally biased region" description="Basic and acidic residues" evidence="2">
    <location>
        <begin position="592"/>
        <end position="610"/>
    </location>
</feature>
<feature type="compositionally biased region" description="Gly residues" evidence="2">
    <location>
        <begin position="720"/>
        <end position="732"/>
    </location>
</feature>
<dbReference type="PANTHER" id="PTHR31987">
    <property type="entry name" value="GLUTAMINASE A-RELATED"/>
    <property type="match status" value="1"/>
</dbReference>
<dbReference type="InterPro" id="IPR052743">
    <property type="entry name" value="Glutaminase_GtaA"/>
</dbReference>
<dbReference type="RefSeq" id="XP_066072187.1">
    <property type="nucleotide sequence ID" value="XM_066216090.1"/>
</dbReference>
<keyword evidence="5" id="KW-1185">Reference proteome</keyword>
<dbReference type="AlphaFoldDB" id="A0AAX4JIZ7"/>
<feature type="compositionally biased region" description="Polar residues" evidence="2">
    <location>
        <begin position="14"/>
        <end position="30"/>
    </location>
</feature>
<keyword evidence="1" id="KW-0694">RNA-binding</keyword>
<dbReference type="GeneID" id="91090959"/>
<dbReference type="PROSITE" id="PS50102">
    <property type="entry name" value="RRM"/>
    <property type="match status" value="1"/>
</dbReference>
<dbReference type="SUPFAM" id="SSF54928">
    <property type="entry name" value="RNA-binding domain, RBD"/>
    <property type="match status" value="1"/>
</dbReference>